<name>A0A934VL94_9BACT</name>
<dbReference type="EMBL" id="JAENIL010000019">
    <property type="protein sequence ID" value="MBK1877521.1"/>
    <property type="molecule type" value="Genomic_DNA"/>
</dbReference>
<dbReference type="PROSITE" id="PS00122">
    <property type="entry name" value="CARBOXYLESTERASE_B_1"/>
    <property type="match status" value="1"/>
</dbReference>
<protein>
    <recommendedName>
        <fullName evidence="3">Carboxylic ester hydrolase</fullName>
        <ecNumber evidence="3">3.1.1.-</ecNumber>
    </recommendedName>
</protein>
<sequence length="522" mass="57698">MKRSHFCFASFLLFLAQVTSLYSDSLHRQVSDGALRGSLSGDGQVIAFKGIPYAAPPVGNSRWKKPQPVASWEGVRDATRFGPRAMQQPIWDDMFFFDEGPSEDCLYLNVWTPADQDLKNLPVMFWIHGGGFLAGGTSEPRQNGEELAKKGVIVVSVGYRMGVFGFMAHPELTKESPDGASGNYGLLDMVAALQWVQENIEVFGGDVGNVTIFGESAGSWAVSSLIASPLAEGLFHKAIAQSGAVLNPWRNPPALAEAEKVAVDFASEHLGASSLKELRALSGKELMDTQWAKAQWSFSVCVDGLFFPKAPQEIFDAKEQNHVPLMAGWTLDESGPGGFLEQLKPTVANFETKAQEVFGERADEFLAVYSPKDKEEVIRAAADFAGDRFISHGTWRLIEAQSKDESLPVYRYRFDQTLPLPADAPKGTRPRAAHAWEIEYVFDVIDSKDLPWRDSDREVAKMMADYWTNFAKSADPNGAGLPEWPAYNRDPNKPVLHIDATPSVSSDTHRERYEFLDSFTAE</sequence>
<dbReference type="InterPro" id="IPR019819">
    <property type="entry name" value="Carboxylesterase_B_CS"/>
</dbReference>
<evidence type="ECO:0000259" key="4">
    <source>
        <dbReference type="Pfam" id="PF00135"/>
    </source>
</evidence>
<dbReference type="Pfam" id="PF00135">
    <property type="entry name" value="COesterase"/>
    <property type="match status" value="1"/>
</dbReference>
<reference evidence="5" key="1">
    <citation type="submission" date="2021-01" db="EMBL/GenBank/DDBJ databases">
        <title>Modified the classification status of verrucomicrobia.</title>
        <authorList>
            <person name="Feng X."/>
        </authorList>
    </citation>
    <scope>NUCLEOTIDE SEQUENCE</scope>
    <source>
        <strain evidence="5">KCTC 13126</strain>
    </source>
</reference>
<feature type="domain" description="Carboxylesterase type B" evidence="4">
    <location>
        <begin position="27"/>
        <end position="515"/>
    </location>
</feature>
<proteinExistence type="inferred from homology"/>
<dbReference type="Proteomes" id="UP000617628">
    <property type="component" value="Unassembled WGS sequence"/>
</dbReference>
<dbReference type="InterPro" id="IPR019826">
    <property type="entry name" value="Carboxylesterase_B_AS"/>
</dbReference>
<evidence type="ECO:0000313" key="6">
    <source>
        <dbReference type="Proteomes" id="UP000617628"/>
    </source>
</evidence>
<dbReference type="EC" id="3.1.1.-" evidence="3"/>
<dbReference type="InterPro" id="IPR029058">
    <property type="entry name" value="AB_hydrolase_fold"/>
</dbReference>
<dbReference type="AlphaFoldDB" id="A0A934VL94"/>
<dbReference type="SUPFAM" id="SSF53474">
    <property type="entry name" value="alpha/beta-Hydrolases"/>
    <property type="match status" value="1"/>
</dbReference>
<dbReference type="RefSeq" id="WP_200355734.1">
    <property type="nucleotide sequence ID" value="NZ_JAENIL010000019.1"/>
</dbReference>
<evidence type="ECO:0000256" key="1">
    <source>
        <dbReference type="ARBA" id="ARBA00005964"/>
    </source>
</evidence>
<accession>A0A934VL94</accession>
<evidence type="ECO:0000256" key="3">
    <source>
        <dbReference type="RuleBase" id="RU361235"/>
    </source>
</evidence>
<dbReference type="Gene3D" id="3.40.50.1820">
    <property type="entry name" value="alpha/beta hydrolase"/>
    <property type="match status" value="1"/>
</dbReference>
<evidence type="ECO:0000256" key="2">
    <source>
        <dbReference type="ARBA" id="ARBA00022801"/>
    </source>
</evidence>
<dbReference type="PANTHER" id="PTHR11559">
    <property type="entry name" value="CARBOXYLESTERASE"/>
    <property type="match status" value="1"/>
</dbReference>
<keyword evidence="6" id="KW-1185">Reference proteome</keyword>
<organism evidence="5 6">
    <name type="scientific">Pelagicoccus mobilis</name>
    <dbReference type="NCBI Taxonomy" id="415221"/>
    <lineage>
        <taxon>Bacteria</taxon>
        <taxon>Pseudomonadati</taxon>
        <taxon>Verrucomicrobiota</taxon>
        <taxon>Opitutia</taxon>
        <taxon>Puniceicoccales</taxon>
        <taxon>Pelagicoccaceae</taxon>
        <taxon>Pelagicoccus</taxon>
    </lineage>
</organism>
<dbReference type="GO" id="GO:0016787">
    <property type="term" value="F:hydrolase activity"/>
    <property type="evidence" value="ECO:0007669"/>
    <property type="project" value="UniProtKB-KW"/>
</dbReference>
<keyword evidence="2 3" id="KW-0378">Hydrolase</keyword>
<dbReference type="PROSITE" id="PS00941">
    <property type="entry name" value="CARBOXYLESTERASE_B_2"/>
    <property type="match status" value="1"/>
</dbReference>
<evidence type="ECO:0000313" key="5">
    <source>
        <dbReference type="EMBL" id="MBK1877521.1"/>
    </source>
</evidence>
<dbReference type="InterPro" id="IPR050309">
    <property type="entry name" value="Type-B_Carboxylest/Lipase"/>
</dbReference>
<comment type="similarity">
    <text evidence="1 3">Belongs to the type-B carboxylesterase/lipase family.</text>
</comment>
<gene>
    <name evidence="5" type="ORF">JIN87_11630</name>
</gene>
<dbReference type="InterPro" id="IPR002018">
    <property type="entry name" value="CarbesteraseB"/>
</dbReference>
<comment type="caution">
    <text evidence="5">The sequence shown here is derived from an EMBL/GenBank/DDBJ whole genome shotgun (WGS) entry which is preliminary data.</text>
</comment>